<dbReference type="CDD" id="cd06467">
    <property type="entry name" value="p23_NUDC_like"/>
    <property type="match status" value="1"/>
</dbReference>
<dbReference type="EMBL" id="LUEZ02000107">
    <property type="protein sequence ID" value="RDB18017.1"/>
    <property type="molecule type" value="Genomic_DNA"/>
</dbReference>
<evidence type="ECO:0000256" key="1">
    <source>
        <dbReference type="ARBA" id="ARBA00004123"/>
    </source>
</evidence>
<evidence type="ECO:0000256" key="5">
    <source>
        <dbReference type="ARBA" id="ARBA00023242"/>
    </source>
</evidence>
<dbReference type="Proteomes" id="UP000076154">
    <property type="component" value="Unassembled WGS sequence"/>
</dbReference>
<accession>A0A369JBM6</accession>
<dbReference type="InterPro" id="IPR037895">
    <property type="entry name" value="NUDCD1"/>
</dbReference>
<dbReference type="Gene3D" id="2.60.40.790">
    <property type="match status" value="1"/>
</dbReference>
<dbReference type="PANTHER" id="PTHR21664">
    <property type="entry name" value="CHRONIC MYELOGENOUS LEUKEMIA TUMOR ANTIGEN 66"/>
    <property type="match status" value="1"/>
</dbReference>
<dbReference type="PANTHER" id="PTHR21664:SF1">
    <property type="entry name" value="NUDC DOMAIN-CONTAINING PROTEIN 1"/>
    <property type="match status" value="1"/>
</dbReference>
<keyword evidence="4" id="KW-0963">Cytoplasm</keyword>
<evidence type="ECO:0000256" key="4">
    <source>
        <dbReference type="ARBA" id="ARBA00022490"/>
    </source>
</evidence>
<dbReference type="STRING" id="39966.A0A369JBM6"/>
<keyword evidence="5" id="KW-0539">Nucleus</keyword>
<proteinExistence type="predicted"/>
<dbReference type="PROSITE" id="PS51203">
    <property type="entry name" value="CS"/>
    <property type="match status" value="1"/>
</dbReference>
<dbReference type="OrthoDB" id="428655at2759"/>
<name>A0A369JBM6_HYPMA</name>
<feature type="domain" description="CS" evidence="6">
    <location>
        <begin position="297"/>
        <end position="398"/>
    </location>
</feature>
<evidence type="ECO:0000256" key="3">
    <source>
        <dbReference type="ARBA" id="ARBA00018915"/>
    </source>
</evidence>
<protein>
    <recommendedName>
        <fullName evidence="3">NudC domain-containing protein 1</fullName>
    </recommendedName>
</protein>
<evidence type="ECO:0000313" key="8">
    <source>
        <dbReference type="Proteomes" id="UP000076154"/>
    </source>
</evidence>
<dbReference type="GO" id="GO:0005634">
    <property type="term" value="C:nucleus"/>
    <property type="evidence" value="ECO:0007669"/>
    <property type="project" value="UniProtKB-SubCell"/>
</dbReference>
<gene>
    <name evidence="7" type="primary">NUDCD1</name>
    <name evidence="7" type="ORF">Hypma_000851</name>
</gene>
<dbReference type="InterPro" id="IPR007052">
    <property type="entry name" value="CS_dom"/>
</dbReference>
<dbReference type="InterPro" id="IPR008978">
    <property type="entry name" value="HSP20-like_chaperone"/>
</dbReference>
<evidence type="ECO:0000256" key="2">
    <source>
        <dbReference type="ARBA" id="ARBA00004496"/>
    </source>
</evidence>
<comment type="subcellular location">
    <subcellularLocation>
        <location evidence="2">Cytoplasm</location>
    </subcellularLocation>
    <subcellularLocation>
        <location evidence="1">Nucleus</location>
    </subcellularLocation>
</comment>
<dbReference type="AlphaFoldDB" id="A0A369JBM6"/>
<organism evidence="7 8">
    <name type="scientific">Hypsizygus marmoreus</name>
    <name type="common">White beech mushroom</name>
    <name type="synonym">Agaricus marmoreus</name>
    <dbReference type="NCBI Taxonomy" id="39966"/>
    <lineage>
        <taxon>Eukaryota</taxon>
        <taxon>Fungi</taxon>
        <taxon>Dikarya</taxon>
        <taxon>Basidiomycota</taxon>
        <taxon>Agaricomycotina</taxon>
        <taxon>Agaricomycetes</taxon>
        <taxon>Agaricomycetidae</taxon>
        <taxon>Agaricales</taxon>
        <taxon>Tricholomatineae</taxon>
        <taxon>Lyophyllaceae</taxon>
        <taxon>Hypsizygus</taxon>
    </lineage>
</organism>
<dbReference type="SUPFAM" id="SSF49764">
    <property type="entry name" value="HSP20-like chaperones"/>
    <property type="match status" value="1"/>
</dbReference>
<dbReference type="InParanoid" id="A0A369JBM6"/>
<keyword evidence="8" id="KW-1185">Reference proteome</keyword>
<evidence type="ECO:0000259" key="6">
    <source>
        <dbReference type="PROSITE" id="PS51203"/>
    </source>
</evidence>
<dbReference type="Pfam" id="PF04969">
    <property type="entry name" value="CS"/>
    <property type="match status" value="1"/>
</dbReference>
<dbReference type="GO" id="GO:0005737">
    <property type="term" value="C:cytoplasm"/>
    <property type="evidence" value="ECO:0007669"/>
    <property type="project" value="UniProtKB-SubCell"/>
</dbReference>
<evidence type="ECO:0000313" key="7">
    <source>
        <dbReference type="EMBL" id="RDB18017.1"/>
    </source>
</evidence>
<comment type="caution">
    <text evidence="7">The sequence shown here is derived from an EMBL/GenBank/DDBJ whole genome shotgun (WGS) entry which is preliminary data.</text>
</comment>
<sequence>MELFTPSRSLLNPKFEGYKLDPISQADVVARFPLQYKPTQATISGKTSFSFQEIQSRVTHNHIAVCSDAGRALYVDSDSRVILIDIDAGTLSPIFRILFELPTSIQSGAVATRNHEYPSAAFLTSNTVFVSDGRGVMYVLQIKDEGPSEAVGVFVLSSSSMDSPFRIHGVHRTSPTTAIAILSSRFYGVASEVNSETERSGKAVQTAFDIWGAKIELLSLRPKGDIHVLDILWRRRGQEVPFYTAYPEATSSFLLLGGTSYREIDVAPPPSYEPKTNEYAPIPRADELLDMEVSGPPKPSPYSWSQTPDAVNVAIPLPANTPQHTITVLFSQQTVTVHIDEEIETSVPIPRYSEKRLWDGISPSSSYWTWDREAEHSFGLLTLYLDKQHEGTRWSQVFAPSGPDDVEVVEALDPSELWQIREALEKYTTALREGDDASGLGSGRGVSSLAEGEMDMEVDGSVGRAAYLTWVGEDGSTPPWWKNAEEISFQLLSTPIPGSDPSNVSLVVKNNLDGTVHSLNVNAANTPEWAHTSTFSALAFVLASKRDTRFTYHAPNAVFAFEGGVRDRGGNVYIYRASPVQEKWAKQAILKVDDGYGGSLLGVGAVKAGQGIPIILCLTEGELVLIKNP</sequence>
<reference evidence="7" key="1">
    <citation type="submission" date="2018-04" db="EMBL/GenBank/DDBJ databases">
        <title>Whole genome sequencing of Hypsizygus marmoreus.</title>
        <authorList>
            <person name="Choi I.-G."/>
            <person name="Min B."/>
            <person name="Kim J.-G."/>
            <person name="Kim S."/>
            <person name="Oh Y.-L."/>
            <person name="Kong W.-S."/>
            <person name="Park H."/>
            <person name="Jeong J."/>
            <person name="Song E.-S."/>
        </authorList>
    </citation>
    <scope>NUCLEOTIDE SEQUENCE [LARGE SCALE GENOMIC DNA]</scope>
    <source>
        <strain evidence="7">51987-8</strain>
    </source>
</reference>